<dbReference type="RefSeq" id="WP_114755686.1">
    <property type="nucleotide sequence ID" value="NZ_QQBC01000006.1"/>
</dbReference>
<evidence type="ECO:0000313" key="2">
    <source>
        <dbReference type="EMBL" id="RDI65447.1"/>
    </source>
</evidence>
<keyword evidence="3" id="KW-1185">Reference proteome</keyword>
<evidence type="ECO:0000313" key="3">
    <source>
        <dbReference type="Proteomes" id="UP000254869"/>
    </source>
</evidence>
<feature type="transmembrane region" description="Helical" evidence="1">
    <location>
        <begin position="216"/>
        <end position="241"/>
    </location>
</feature>
<reference evidence="2 3" key="1">
    <citation type="submission" date="2018-07" db="EMBL/GenBank/DDBJ databases">
        <title>Genomic Encyclopedia of Type Strains, Phase IV (KMG-IV): sequencing the most valuable type-strain genomes for metagenomic binning, comparative biology and taxonomic classification.</title>
        <authorList>
            <person name="Goeker M."/>
        </authorList>
    </citation>
    <scope>NUCLEOTIDE SEQUENCE [LARGE SCALE GENOMIC DNA]</scope>
    <source>
        <strain evidence="2 3">DSM 44290</strain>
    </source>
</reference>
<evidence type="ECO:0000256" key="1">
    <source>
        <dbReference type="SAM" id="Phobius"/>
    </source>
</evidence>
<sequence>MLSGLLPGIRQIRTPLAAGYLIAATLALASGLTAARGLKTPLFQDLSRLATAGGRGPTLAAITFAAYLAGVIWVPVWQNALRLSGRYLGGRTRREIFATTANAVNGGLSGANIRRLSELVQRRLDNETTRPDSPTSRNFRNTLGQLAQMYTDRRASDGRERLLAEGTAALLPAAAAELLDLVPARLVSADREIWNSWDQTHAEAEFRSTVAIPAGAVFAALAWTYGSLWLIGLIVSPLLLYTAAKHSERATAILVEAVRVKQIPLFVNDDDMPELSWTVADGTTADAPPAVAARARAVCAPIG</sequence>
<proteinExistence type="predicted"/>
<gene>
    <name evidence="2" type="ORF">DFR76_106318</name>
</gene>
<dbReference type="EMBL" id="QQBC01000006">
    <property type="protein sequence ID" value="RDI65447.1"/>
    <property type="molecule type" value="Genomic_DNA"/>
</dbReference>
<organism evidence="2 3">
    <name type="scientific">Nocardia pseudobrasiliensis</name>
    <dbReference type="NCBI Taxonomy" id="45979"/>
    <lineage>
        <taxon>Bacteria</taxon>
        <taxon>Bacillati</taxon>
        <taxon>Actinomycetota</taxon>
        <taxon>Actinomycetes</taxon>
        <taxon>Mycobacteriales</taxon>
        <taxon>Nocardiaceae</taxon>
        <taxon>Nocardia</taxon>
    </lineage>
</organism>
<dbReference type="AlphaFoldDB" id="A0A370I3Z2"/>
<accession>A0A370I3Z2</accession>
<keyword evidence="1" id="KW-0812">Transmembrane</keyword>
<feature type="transmembrane region" description="Helical" evidence="1">
    <location>
        <begin position="59"/>
        <end position="77"/>
    </location>
</feature>
<protein>
    <submittedName>
        <fullName evidence="2">Uncharacterized protein</fullName>
    </submittedName>
</protein>
<keyword evidence="1" id="KW-1133">Transmembrane helix</keyword>
<keyword evidence="1" id="KW-0472">Membrane</keyword>
<comment type="caution">
    <text evidence="2">The sequence shown here is derived from an EMBL/GenBank/DDBJ whole genome shotgun (WGS) entry which is preliminary data.</text>
</comment>
<name>A0A370I3Z2_9NOCA</name>
<dbReference type="STRING" id="1210086.GCA_001613105_02123"/>
<dbReference type="Proteomes" id="UP000254869">
    <property type="component" value="Unassembled WGS sequence"/>
</dbReference>